<dbReference type="EC" id="2.1.1.223" evidence="6"/>
<evidence type="ECO:0000313" key="9">
    <source>
        <dbReference type="Proteomes" id="UP000619743"/>
    </source>
</evidence>
<evidence type="ECO:0000259" key="7">
    <source>
        <dbReference type="Pfam" id="PF05175"/>
    </source>
</evidence>
<comment type="subcellular location">
    <subcellularLocation>
        <location evidence="6">Cytoplasm</location>
    </subcellularLocation>
</comment>
<evidence type="ECO:0000256" key="5">
    <source>
        <dbReference type="ARBA" id="ARBA00022694"/>
    </source>
</evidence>
<dbReference type="InterPro" id="IPR029063">
    <property type="entry name" value="SAM-dependent_MTases_sf"/>
</dbReference>
<dbReference type="InterPro" id="IPR022882">
    <property type="entry name" value="tRNA_adenine-N6_MeTrfase"/>
</dbReference>
<keyword evidence="3 6" id="KW-0808">Transferase</keyword>
<dbReference type="GO" id="GO:0008033">
    <property type="term" value="P:tRNA processing"/>
    <property type="evidence" value="ECO:0007669"/>
    <property type="project" value="UniProtKB-UniRule"/>
</dbReference>
<dbReference type="HAMAP" id="MF_01872">
    <property type="entry name" value="tRNA_methyltr_YfiC"/>
    <property type="match status" value="1"/>
</dbReference>
<dbReference type="GO" id="GO:0032259">
    <property type="term" value="P:methylation"/>
    <property type="evidence" value="ECO:0007669"/>
    <property type="project" value="UniProtKB-KW"/>
</dbReference>
<dbReference type="PRINTS" id="PR00507">
    <property type="entry name" value="N12N6MTFRASE"/>
</dbReference>
<gene>
    <name evidence="8" type="ORF">GCM10011369_35960</name>
</gene>
<evidence type="ECO:0000256" key="2">
    <source>
        <dbReference type="ARBA" id="ARBA00022603"/>
    </source>
</evidence>
<keyword evidence="1 6" id="KW-0963">Cytoplasm</keyword>
<dbReference type="InterPro" id="IPR050210">
    <property type="entry name" value="tRNA_Adenine-N(6)_MTase"/>
</dbReference>
<proteinExistence type="inferred from homology"/>
<accession>A0A8J2XSD9</accession>
<dbReference type="GO" id="GO:0016430">
    <property type="term" value="F:tRNA (adenine-N6)-methyltransferase activity"/>
    <property type="evidence" value="ECO:0007669"/>
    <property type="project" value="UniProtKB-UniRule"/>
</dbReference>
<dbReference type="AlphaFoldDB" id="A0A8J2XSD9"/>
<dbReference type="Gene3D" id="3.40.50.150">
    <property type="entry name" value="Vaccinia Virus protein VP39"/>
    <property type="match status" value="1"/>
</dbReference>
<comment type="caution">
    <text evidence="8">The sequence shown here is derived from an EMBL/GenBank/DDBJ whole genome shotgun (WGS) entry which is preliminary data.</text>
</comment>
<dbReference type="PANTHER" id="PTHR47739">
    <property type="entry name" value="TRNA1(VAL) (ADENINE(37)-N6)-METHYLTRANSFERASE"/>
    <property type="match status" value="1"/>
</dbReference>
<dbReference type="CDD" id="cd02440">
    <property type="entry name" value="AdoMet_MTases"/>
    <property type="match status" value="1"/>
</dbReference>
<protein>
    <recommendedName>
        <fullName evidence="6">tRNA1(Val) (adenine(37)-N6)-methyltransferase</fullName>
        <ecNumber evidence="6">2.1.1.223</ecNumber>
    </recommendedName>
    <alternativeName>
        <fullName evidence="6">tRNA m6A37 methyltransferase</fullName>
    </alternativeName>
</protein>
<dbReference type="Pfam" id="PF05175">
    <property type="entry name" value="MTS"/>
    <property type="match status" value="1"/>
</dbReference>
<keyword evidence="4 6" id="KW-0949">S-adenosyl-L-methionine</keyword>
<comment type="catalytic activity">
    <reaction evidence="6">
        <text>adenosine(37) in tRNA1(Val) + S-adenosyl-L-methionine = N(6)-methyladenosine(37) in tRNA1(Val) + S-adenosyl-L-homocysteine + H(+)</text>
        <dbReference type="Rhea" id="RHEA:43160"/>
        <dbReference type="Rhea" id="RHEA-COMP:10369"/>
        <dbReference type="Rhea" id="RHEA-COMP:10370"/>
        <dbReference type="ChEBI" id="CHEBI:15378"/>
        <dbReference type="ChEBI" id="CHEBI:57856"/>
        <dbReference type="ChEBI" id="CHEBI:59789"/>
        <dbReference type="ChEBI" id="CHEBI:74411"/>
        <dbReference type="ChEBI" id="CHEBI:74449"/>
        <dbReference type="EC" id="2.1.1.223"/>
    </reaction>
</comment>
<dbReference type="PROSITE" id="PS00092">
    <property type="entry name" value="N6_MTASE"/>
    <property type="match status" value="1"/>
</dbReference>
<dbReference type="SUPFAM" id="SSF53335">
    <property type="entry name" value="S-adenosyl-L-methionine-dependent methyltransferases"/>
    <property type="match status" value="1"/>
</dbReference>
<dbReference type="Proteomes" id="UP000619743">
    <property type="component" value="Unassembled WGS sequence"/>
</dbReference>
<evidence type="ECO:0000256" key="6">
    <source>
        <dbReference type="HAMAP-Rule" id="MF_01872"/>
    </source>
</evidence>
<dbReference type="GO" id="GO:0005737">
    <property type="term" value="C:cytoplasm"/>
    <property type="evidence" value="ECO:0007669"/>
    <property type="project" value="UniProtKB-SubCell"/>
</dbReference>
<sequence>MKVGTDSLLLGSWVDLSRVQRVLDIGTGSGILALMMAQRLADDGLTDYQIDGVEIEPEAAEQAASNFAASPWQHCLSAQLADIHQWRPQHQYDLVISNPPYFSAGQQLPCKKRQQARLEQTLSMTSLLSIAAAMVTADGQIALVLPLERRVDVALWAAQAGWYIDQQLTIKGRADKAAKRVLLSLRQGLGETLYYELTIYDQNNQYSQAFRQLTKAFYLAF</sequence>
<feature type="domain" description="Methyltransferase small" evidence="7">
    <location>
        <begin position="8"/>
        <end position="106"/>
    </location>
</feature>
<dbReference type="EMBL" id="BMDX01000033">
    <property type="protein sequence ID" value="GGA90643.1"/>
    <property type="molecule type" value="Genomic_DNA"/>
</dbReference>
<keyword evidence="5 6" id="KW-0819">tRNA processing</keyword>
<evidence type="ECO:0000313" key="8">
    <source>
        <dbReference type="EMBL" id="GGA90643.1"/>
    </source>
</evidence>
<comment type="function">
    <text evidence="6">Specifically methylates the adenine in position 37 of tRNA(1)(Val) (anticodon cmo5UAC).</text>
</comment>
<comment type="similarity">
    <text evidence="6">Belongs to the methyltransferase superfamily. tRNA (adenine-N(6)-)-methyltransferase family.</text>
</comment>
<keyword evidence="2 6" id="KW-0489">Methyltransferase</keyword>
<keyword evidence="9" id="KW-1185">Reference proteome</keyword>
<organism evidence="8 9">
    <name type="scientific">Neiella marina</name>
    <dbReference type="NCBI Taxonomy" id="508461"/>
    <lineage>
        <taxon>Bacteria</taxon>
        <taxon>Pseudomonadati</taxon>
        <taxon>Pseudomonadota</taxon>
        <taxon>Gammaproteobacteria</taxon>
        <taxon>Alteromonadales</taxon>
        <taxon>Echinimonadaceae</taxon>
        <taxon>Neiella</taxon>
    </lineage>
</organism>
<dbReference type="PANTHER" id="PTHR47739:SF1">
    <property type="entry name" value="TRNA1(VAL) (ADENINE(37)-N6)-METHYLTRANSFERASE"/>
    <property type="match status" value="1"/>
</dbReference>
<evidence type="ECO:0000256" key="3">
    <source>
        <dbReference type="ARBA" id="ARBA00022679"/>
    </source>
</evidence>
<dbReference type="GO" id="GO:0003676">
    <property type="term" value="F:nucleic acid binding"/>
    <property type="evidence" value="ECO:0007669"/>
    <property type="project" value="InterPro"/>
</dbReference>
<dbReference type="InterPro" id="IPR002052">
    <property type="entry name" value="DNA_methylase_N6_adenine_CS"/>
</dbReference>
<name>A0A8J2XSD9_9GAMM</name>
<evidence type="ECO:0000256" key="1">
    <source>
        <dbReference type="ARBA" id="ARBA00022490"/>
    </source>
</evidence>
<evidence type="ECO:0000256" key="4">
    <source>
        <dbReference type="ARBA" id="ARBA00022691"/>
    </source>
</evidence>
<dbReference type="InterPro" id="IPR007848">
    <property type="entry name" value="Small_mtfrase_dom"/>
</dbReference>
<reference evidence="9" key="1">
    <citation type="journal article" date="2019" name="Int. J. Syst. Evol. Microbiol.">
        <title>The Global Catalogue of Microorganisms (GCM) 10K type strain sequencing project: providing services to taxonomists for standard genome sequencing and annotation.</title>
        <authorList>
            <consortium name="The Broad Institute Genomics Platform"/>
            <consortium name="The Broad Institute Genome Sequencing Center for Infectious Disease"/>
            <person name="Wu L."/>
            <person name="Ma J."/>
        </authorList>
    </citation>
    <scope>NUCLEOTIDE SEQUENCE [LARGE SCALE GENOMIC DNA]</scope>
    <source>
        <strain evidence="9">CGMCC 1.10130</strain>
    </source>
</reference>